<organism evidence="10 11">
    <name type="scientific">Ruminiclostridium herbifermentans</name>
    <dbReference type="NCBI Taxonomy" id="2488810"/>
    <lineage>
        <taxon>Bacteria</taxon>
        <taxon>Bacillati</taxon>
        <taxon>Bacillota</taxon>
        <taxon>Clostridia</taxon>
        <taxon>Eubacteriales</taxon>
        <taxon>Oscillospiraceae</taxon>
        <taxon>Ruminiclostridium</taxon>
    </lineage>
</organism>
<evidence type="ECO:0000256" key="6">
    <source>
        <dbReference type="ARBA" id="ARBA00023306"/>
    </source>
</evidence>
<keyword evidence="3 7" id="KW-0132">Cell division</keyword>
<dbReference type="GO" id="GO:0043093">
    <property type="term" value="P:FtsZ-dependent cytokinesis"/>
    <property type="evidence" value="ECO:0007669"/>
    <property type="project" value="UniProtKB-UniRule"/>
</dbReference>
<keyword evidence="2 7" id="KW-1003">Cell membrane</keyword>
<evidence type="ECO:0000313" key="11">
    <source>
        <dbReference type="Proteomes" id="UP000306409"/>
    </source>
</evidence>
<evidence type="ECO:0000256" key="2">
    <source>
        <dbReference type="ARBA" id="ARBA00022475"/>
    </source>
</evidence>
<dbReference type="InterPro" id="IPR020823">
    <property type="entry name" value="Cell_div_FtsA"/>
</dbReference>
<dbReference type="Pfam" id="PF14450">
    <property type="entry name" value="FtsA"/>
    <property type="match status" value="1"/>
</dbReference>
<dbReference type="PANTHER" id="PTHR32432:SF4">
    <property type="entry name" value="CELL DIVISION PROTEIN FTSA"/>
    <property type="match status" value="1"/>
</dbReference>
<dbReference type="Proteomes" id="UP000306409">
    <property type="component" value="Chromosome"/>
</dbReference>
<dbReference type="CDD" id="cd24048">
    <property type="entry name" value="ASKHA_NBD_FtsA"/>
    <property type="match status" value="1"/>
</dbReference>
<keyword evidence="4" id="KW-0346">Stress response</keyword>
<dbReference type="SMART" id="SM00842">
    <property type="entry name" value="FtsA"/>
    <property type="match status" value="1"/>
</dbReference>
<comment type="subunit">
    <text evidence="7">Self-interacts. Interacts with FtsZ.</text>
</comment>
<sequence>MSDIIVGIDIGTSKVSTVIGKVDRALEVEILGRGIASCTGVKKGIIIDIDATSDSIRNSVRIAEAQSEVKVISAYINISGLHTNIIKHRNFTNIVSSNKEITKEDVQKLIYSAGTISIAEDCEVIDVVPSQFIVDGYDGIIDPVGMKGSILEGDFDVVVGKIISVQNIIRSVEKAGIKVDGLVAEGFAAGECILMPDEKDMGVILVDIGGGTTEVSVFKNEKLVMNHCFAVGGDHISNDLSIALKMSYAESDRIKKQYQLASTRLIKNDQEISVNDISESFKKNIMVSDAIEVIEARVSEIFSLCHDMVEKKCPGSYGAGVVLSGNGIAALDGASQLANEIFQLPVRVASPKLKDITSLEYCTAAGIVKFIAKQEKEASTISKKNITETNKKTKNNSFFKKLLISLKELFY</sequence>
<dbReference type="GO" id="GO:0032153">
    <property type="term" value="C:cell division site"/>
    <property type="evidence" value="ECO:0007669"/>
    <property type="project" value="UniProtKB-UniRule"/>
</dbReference>
<dbReference type="AlphaFoldDB" id="A0A4U7JJI3"/>
<dbReference type="Gene3D" id="3.30.420.40">
    <property type="match status" value="2"/>
</dbReference>
<protein>
    <recommendedName>
        <fullName evidence="7 8">Cell division protein FtsA</fullName>
    </recommendedName>
</protein>
<dbReference type="Gene3D" id="3.30.1490.110">
    <property type="match status" value="1"/>
</dbReference>
<dbReference type="SUPFAM" id="SSF53067">
    <property type="entry name" value="Actin-like ATPase domain"/>
    <property type="match status" value="2"/>
</dbReference>
<comment type="function">
    <text evidence="7 8">Cell division protein that is involved in the assembly of the Z ring. May serve as a membrane anchor for the Z ring.</text>
</comment>
<dbReference type="EMBL" id="CP061336">
    <property type="protein sequence ID" value="QNU68370.1"/>
    <property type="molecule type" value="Genomic_DNA"/>
</dbReference>
<dbReference type="GO" id="GO:0009898">
    <property type="term" value="C:cytoplasmic side of plasma membrane"/>
    <property type="evidence" value="ECO:0007669"/>
    <property type="project" value="UniProtKB-UniRule"/>
</dbReference>
<evidence type="ECO:0000256" key="7">
    <source>
        <dbReference type="HAMAP-Rule" id="MF_02033"/>
    </source>
</evidence>
<dbReference type="PIRSF" id="PIRSF003101">
    <property type="entry name" value="FtsA"/>
    <property type="match status" value="1"/>
</dbReference>
<dbReference type="HAMAP" id="MF_02033">
    <property type="entry name" value="FtsA"/>
    <property type="match status" value="1"/>
</dbReference>
<dbReference type="Pfam" id="PF02491">
    <property type="entry name" value="SHS2_FTSA"/>
    <property type="match status" value="1"/>
</dbReference>
<dbReference type="PROSITE" id="PS00329">
    <property type="entry name" value="HSP70_2"/>
    <property type="match status" value="1"/>
</dbReference>
<proteinExistence type="inferred from homology"/>
<comment type="similarity">
    <text evidence="1">Belongs to the heat shock protein 70 family.</text>
</comment>
<evidence type="ECO:0000256" key="5">
    <source>
        <dbReference type="ARBA" id="ARBA00023136"/>
    </source>
</evidence>
<evidence type="ECO:0000259" key="9">
    <source>
        <dbReference type="SMART" id="SM00842"/>
    </source>
</evidence>
<dbReference type="OrthoDB" id="9768127at2"/>
<dbReference type="InterPro" id="IPR003494">
    <property type="entry name" value="SHS2_FtsA"/>
</dbReference>
<feature type="domain" description="SHS2" evidence="9">
    <location>
        <begin position="5"/>
        <end position="193"/>
    </location>
</feature>
<reference evidence="10 11" key="1">
    <citation type="submission" date="2020-09" db="EMBL/GenBank/DDBJ databases">
        <title>Characterization and genome sequencing of Ruminiclostridium sp. nov. MA18.</title>
        <authorList>
            <person name="Rettenmaier R."/>
            <person name="Kowollik M.-L."/>
            <person name="Liebl W."/>
            <person name="Zverlov V."/>
        </authorList>
    </citation>
    <scope>NUCLEOTIDE SEQUENCE [LARGE SCALE GENOMIC DNA]</scope>
    <source>
        <strain evidence="10 11">MA18</strain>
    </source>
</reference>
<dbReference type="KEGG" id="rher:EHE19_008195"/>
<dbReference type="InterPro" id="IPR050696">
    <property type="entry name" value="FtsA/MreB"/>
</dbReference>
<evidence type="ECO:0000313" key="10">
    <source>
        <dbReference type="EMBL" id="QNU68370.1"/>
    </source>
</evidence>
<keyword evidence="5 7" id="KW-0472">Membrane</keyword>
<evidence type="ECO:0000256" key="3">
    <source>
        <dbReference type="ARBA" id="ARBA00022618"/>
    </source>
</evidence>
<dbReference type="PANTHER" id="PTHR32432">
    <property type="entry name" value="CELL DIVISION PROTEIN FTSA-RELATED"/>
    <property type="match status" value="1"/>
</dbReference>
<evidence type="ECO:0000256" key="1">
    <source>
        <dbReference type="ARBA" id="ARBA00007381"/>
    </source>
</evidence>
<dbReference type="InterPro" id="IPR043129">
    <property type="entry name" value="ATPase_NBD"/>
</dbReference>
<comment type="subcellular location">
    <subcellularLocation>
        <location evidence="7">Cell membrane</location>
        <topology evidence="7">Peripheral membrane protein</topology>
        <orientation evidence="7">Cytoplasmic side</orientation>
    </subcellularLocation>
    <text evidence="7">Localizes to the Z ring in an FtsZ-dependent manner. Targeted to the membrane through a conserved C-terminal amphipathic helix.</text>
</comment>
<dbReference type="RefSeq" id="WP_137696400.1">
    <property type="nucleotide sequence ID" value="NZ_CP061336.1"/>
</dbReference>
<dbReference type="InterPro" id="IPR018181">
    <property type="entry name" value="Heat_shock_70_CS"/>
</dbReference>
<keyword evidence="6 7" id="KW-0131">Cell cycle</keyword>
<dbReference type="NCBIfam" id="TIGR01174">
    <property type="entry name" value="ftsA"/>
    <property type="match status" value="1"/>
</dbReference>
<evidence type="ECO:0000256" key="8">
    <source>
        <dbReference type="PIRNR" id="PIRNR003101"/>
    </source>
</evidence>
<keyword evidence="11" id="KW-1185">Reference proteome</keyword>
<name>A0A4U7JJI3_9FIRM</name>
<comment type="similarity">
    <text evidence="7 8">Belongs to the FtsA/MreB family.</text>
</comment>
<accession>A0A4U7JJI3</accession>
<gene>
    <name evidence="7 10" type="primary">ftsA</name>
    <name evidence="10" type="ORF">EHE19_008195</name>
</gene>
<evidence type="ECO:0000256" key="4">
    <source>
        <dbReference type="ARBA" id="ARBA00023016"/>
    </source>
</evidence>